<evidence type="ECO:0000256" key="5">
    <source>
        <dbReference type="ARBA" id="ARBA00022989"/>
    </source>
</evidence>
<evidence type="ECO:0000256" key="4">
    <source>
        <dbReference type="ARBA" id="ARBA00022692"/>
    </source>
</evidence>
<keyword evidence="5 7" id="KW-1133">Transmembrane helix</keyword>
<name>A0ABN7TKP2_9BACL</name>
<dbReference type="Pfam" id="PF03601">
    <property type="entry name" value="Cons_hypoth698"/>
    <property type="match status" value="1"/>
</dbReference>
<feature type="transmembrane region" description="Helical" evidence="7">
    <location>
        <begin position="64"/>
        <end position="83"/>
    </location>
</feature>
<evidence type="ECO:0000256" key="2">
    <source>
        <dbReference type="ARBA" id="ARBA00007977"/>
    </source>
</evidence>
<evidence type="ECO:0000313" key="9">
    <source>
        <dbReference type="Proteomes" id="UP000730618"/>
    </source>
</evidence>
<keyword evidence="3" id="KW-1003">Cell membrane</keyword>
<dbReference type="InterPro" id="IPR018383">
    <property type="entry name" value="UPF0324_pro"/>
</dbReference>
<evidence type="ECO:0008006" key="10">
    <source>
        <dbReference type="Google" id="ProtNLM"/>
    </source>
</evidence>
<dbReference type="PANTHER" id="PTHR30106">
    <property type="entry name" value="INNER MEMBRANE PROTEIN YEIH-RELATED"/>
    <property type="match status" value="1"/>
</dbReference>
<proteinExistence type="inferred from homology"/>
<reference evidence="8 9" key="1">
    <citation type="submission" date="2021-06" db="EMBL/GenBank/DDBJ databases">
        <authorList>
            <person name="Criscuolo A."/>
        </authorList>
    </citation>
    <scope>NUCLEOTIDE SEQUENCE [LARGE SCALE GENOMIC DNA]</scope>
    <source>
        <strain evidence="9">CIP 111802</strain>
    </source>
</reference>
<feature type="transmembrane region" description="Helical" evidence="7">
    <location>
        <begin position="178"/>
        <end position="202"/>
    </location>
</feature>
<comment type="subcellular location">
    <subcellularLocation>
        <location evidence="1">Cell membrane</location>
        <topology evidence="1">Multi-pass membrane protein</topology>
    </subcellularLocation>
</comment>
<evidence type="ECO:0000256" key="6">
    <source>
        <dbReference type="ARBA" id="ARBA00023136"/>
    </source>
</evidence>
<organism evidence="8 9">
    <name type="scientific">Paenibacillus allorhizosphaerae</name>
    <dbReference type="NCBI Taxonomy" id="2849866"/>
    <lineage>
        <taxon>Bacteria</taxon>
        <taxon>Bacillati</taxon>
        <taxon>Bacillota</taxon>
        <taxon>Bacilli</taxon>
        <taxon>Bacillales</taxon>
        <taxon>Paenibacillaceae</taxon>
        <taxon>Paenibacillus</taxon>
    </lineage>
</organism>
<evidence type="ECO:0000256" key="3">
    <source>
        <dbReference type="ARBA" id="ARBA00022475"/>
    </source>
</evidence>
<dbReference type="EMBL" id="CAJVCE010000008">
    <property type="protein sequence ID" value="CAG7644274.1"/>
    <property type="molecule type" value="Genomic_DNA"/>
</dbReference>
<evidence type="ECO:0000256" key="1">
    <source>
        <dbReference type="ARBA" id="ARBA00004651"/>
    </source>
</evidence>
<feature type="transmembrane region" description="Helical" evidence="7">
    <location>
        <begin position="147"/>
        <end position="166"/>
    </location>
</feature>
<comment type="similarity">
    <text evidence="2">Belongs to the UPF0324 family.</text>
</comment>
<dbReference type="Proteomes" id="UP000730618">
    <property type="component" value="Unassembled WGS sequence"/>
</dbReference>
<protein>
    <recommendedName>
        <fullName evidence="10">Sulfate exporter family transporter</fullName>
    </recommendedName>
</protein>
<feature type="transmembrane region" description="Helical" evidence="7">
    <location>
        <begin position="243"/>
        <end position="260"/>
    </location>
</feature>
<feature type="transmembrane region" description="Helical" evidence="7">
    <location>
        <begin position="312"/>
        <end position="331"/>
    </location>
</feature>
<feature type="transmembrane region" description="Helical" evidence="7">
    <location>
        <begin position="338"/>
        <end position="356"/>
    </location>
</feature>
<keyword evidence="9" id="KW-1185">Reference proteome</keyword>
<feature type="transmembrane region" description="Helical" evidence="7">
    <location>
        <begin position="272"/>
        <end position="292"/>
    </location>
</feature>
<dbReference type="PANTHER" id="PTHR30106:SF2">
    <property type="entry name" value="UPF0324 INNER MEMBRANE PROTEIN YEIH"/>
    <property type="match status" value="1"/>
</dbReference>
<feature type="transmembrane region" description="Helical" evidence="7">
    <location>
        <begin position="32"/>
        <end position="52"/>
    </location>
</feature>
<sequence>MRGMNILATGKTMQLTEKKRWEGDGIHRASSVWPWAGGIAFTFVIAWIGYGLSRLPGPDHVGQLACAILIAVAYRQLFGYPDAIRTGIQFASKKLLRYAIILYGLKLNMTVVFQQGLGLLLRDAGVIVFSITLTMLLAKWLKAEKSVSLLLGIGTGICGAAAIAAVSPIVKAKEEDTAIGVGIIALVGTLFAIGYTILLPLLPMAPVPYGVWSGTSLHEIAHVALAAAPAGEDALAMGLLAKLGRVFLLVPLCFILMYWMKRKDVEASGAKVEFPWFLGGFLLMSLLGSYVFGRYIAMPSSVMNHVSDATTFLLTMAMTGLGLNVSLRDLYTRALRPLIAMCITSMLLSVITYFMLA</sequence>
<keyword evidence="6 7" id="KW-0472">Membrane</keyword>
<feature type="transmembrane region" description="Helical" evidence="7">
    <location>
        <begin position="120"/>
        <end position="141"/>
    </location>
</feature>
<keyword evidence="4 7" id="KW-0812">Transmembrane</keyword>
<evidence type="ECO:0000313" key="8">
    <source>
        <dbReference type="EMBL" id="CAG7644274.1"/>
    </source>
</evidence>
<comment type="caution">
    <text evidence="8">The sequence shown here is derived from an EMBL/GenBank/DDBJ whole genome shotgun (WGS) entry which is preliminary data.</text>
</comment>
<evidence type="ECO:0000256" key="7">
    <source>
        <dbReference type="SAM" id="Phobius"/>
    </source>
</evidence>
<accession>A0ABN7TKP2</accession>
<gene>
    <name evidence="8" type="ORF">PAECIP111802_03210</name>
</gene>